<keyword evidence="3" id="KW-0251">Elongation factor</keyword>
<feature type="compositionally biased region" description="Basic and acidic residues" evidence="1">
    <location>
        <begin position="283"/>
        <end position="311"/>
    </location>
</feature>
<reference evidence="3" key="1">
    <citation type="submission" date="2023-06" db="EMBL/GenBank/DDBJ databases">
        <title>Genome-scale phylogeny and comparative genomics of the fungal order Sordariales.</title>
        <authorList>
            <consortium name="Lawrence Berkeley National Laboratory"/>
            <person name="Hensen N."/>
            <person name="Bonometti L."/>
            <person name="Westerberg I."/>
            <person name="Brannstrom I.O."/>
            <person name="Guillou S."/>
            <person name="Cros-Aarteil S."/>
            <person name="Calhoun S."/>
            <person name="Haridas S."/>
            <person name="Kuo A."/>
            <person name="Mondo S."/>
            <person name="Pangilinan J."/>
            <person name="Riley R."/>
            <person name="Labutti K."/>
            <person name="Andreopoulos B."/>
            <person name="Lipzen A."/>
            <person name="Chen C."/>
            <person name="Yanf M."/>
            <person name="Daum C."/>
            <person name="Ng V."/>
            <person name="Clum A."/>
            <person name="Steindorff A."/>
            <person name="Ohm R."/>
            <person name="Martin F."/>
            <person name="Silar P."/>
            <person name="Natvig D."/>
            <person name="Lalanne C."/>
            <person name="Gautier V."/>
            <person name="Ament-Velasquez S.L."/>
            <person name="Kruys A."/>
            <person name="Hutchinson M.I."/>
            <person name="Powell A.J."/>
            <person name="Barry K."/>
            <person name="Miller A.N."/>
            <person name="Grigoriev I.V."/>
            <person name="Debuchy R."/>
            <person name="Gladieux P."/>
            <person name="Thoren M.H."/>
            <person name="Johannesson H."/>
        </authorList>
    </citation>
    <scope>NUCLEOTIDE SEQUENCE</scope>
    <source>
        <strain evidence="3">CBS 540.89</strain>
    </source>
</reference>
<dbReference type="AlphaFoldDB" id="A0AA40AXQ6"/>
<keyword evidence="3" id="KW-0648">Protein biosynthesis</keyword>
<dbReference type="GO" id="GO:0003746">
    <property type="term" value="F:translation elongation factor activity"/>
    <property type="evidence" value="ECO:0007669"/>
    <property type="project" value="UniProtKB-KW"/>
</dbReference>
<evidence type="ECO:0000259" key="2">
    <source>
        <dbReference type="Pfam" id="PF09816"/>
    </source>
</evidence>
<dbReference type="Pfam" id="PF09816">
    <property type="entry name" value="EAF"/>
    <property type="match status" value="1"/>
</dbReference>
<feature type="domain" description="Transcription elongation factor Eaf N-terminal" evidence="2">
    <location>
        <begin position="12"/>
        <end position="112"/>
    </location>
</feature>
<feature type="compositionally biased region" description="Acidic residues" evidence="1">
    <location>
        <begin position="312"/>
        <end position="324"/>
    </location>
</feature>
<feature type="compositionally biased region" description="Acidic residues" evidence="1">
    <location>
        <begin position="345"/>
        <end position="364"/>
    </location>
</feature>
<protein>
    <submittedName>
        <fullName evidence="3">RNA polymerase II transcription elongation factor-domain-containing protein</fullName>
    </submittedName>
</protein>
<organism evidence="3 4">
    <name type="scientific">Apiosordaria backusii</name>
    <dbReference type="NCBI Taxonomy" id="314023"/>
    <lineage>
        <taxon>Eukaryota</taxon>
        <taxon>Fungi</taxon>
        <taxon>Dikarya</taxon>
        <taxon>Ascomycota</taxon>
        <taxon>Pezizomycotina</taxon>
        <taxon>Sordariomycetes</taxon>
        <taxon>Sordariomycetidae</taxon>
        <taxon>Sordariales</taxon>
        <taxon>Lasiosphaeriaceae</taxon>
        <taxon>Apiosordaria</taxon>
    </lineage>
</organism>
<dbReference type="EMBL" id="JAUKTV010000011">
    <property type="protein sequence ID" value="KAK0723893.1"/>
    <property type="molecule type" value="Genomic_DNA"/>
</dbReference>
<dbReference type="InterPro" id="IPR019194">
    <property type="entry name" value="Tscrpt_elong_fac_Eaf_N"/>
</dbReference>
<sequence length="397" mass="43476">MAAIDPTKVGKYPVILSPELLGKPSKETYTGIRYNHRPTLSSDTAPNTAHLKKSAKDGSYNLGFDDKGDRYQYNGVRTTEDGNYALIFDPKRQAFILHRVDSMFHMNLTRTPTDNVETLRVKFPQLEIKNSGSSAAAASKPPPTHTKGKVAVLRAPASTKAKPAAKSAAAKNTPAANGKGKGNVGKKAAEALTLPDPKALTLPDPKALTLPDPKAAPLTLSLPMPSIPEKKREPPPPPPKKKIDDDEDDEDDDDDDFGLTIEYPDAKPPPPPSSYPAASLNRRFSEFGKGGYKEEEEHDPEEGFRHFQQLREEDDEDEEYDFEEVVPTQSAPVSSYNSQPRPPVDEPEVYTFDDGDDSEEEADTDPMNGVLEAELEAAFGEIEQEDKGGESEVSEEE</sequence>
<feature type="compositionally biased region" description="Low complexity" evidence="1">
    <location>
        <begin position="155"/>
        <end position="178"/>
    </location>
</feature>
<feature type="compositionally biased region" description="Polar residues" evidence="1">
    <location>
        <begin position="327"/>
        <end position="339"/>
    </location>
</feature>
<feature type="compositionally biased region" description="Acidic residues" evidence="1">
    <location>
        <begin position="245"/>
        <end position="257"/>
    </location>
</feature>
<name>A0AA40AXQ6_9PEZI</name>
<evidence type="ECO:0000256" key="1">
    <source>
        <dbReference type="SAM" id="MobiDB-lite"/>
    </source>
</evidence>
<proteinExistence type="predicted"/>
<evidence type="ECO:0000313" key="4">
    <source>
        <dbReference type="Proteomes" id="UP001172159"/>
    </source>
</evidence>
<keyword evidence="4" id="KW-1185">Reference proteome</keyword>
<dbReference type="Proteomes" id="UP001172159">
    <property type="component" value="Unassembled WGS sequence"/>
</dbReference>
<feature type="region of interest" description="Disordered" evidence="1">
    <location>
        <begin position="130"/>
        <end position="370"/>
    </location>
</feature>
<accession>A0AA40AXQ6</accession>
<evidence type="ECO:0000313" key="3">
    <source>
        <dbReference type="EMBL" id="KAK0723893.1"/>
    </source>
</evidence>
<feature type="region of interest" description="Disordered" evidence="1">
    <location>
        <begin position="378"/>
        <end position="397"/>
    </location>
</feature>
<comment type="caution">
    <text evidence="3">The sequence shown here is derived from an EMBL/GenBank/DDBJ whole genome shotgun (WGS) entry which is preliminary data.</text>
</comment>
<gene>
    <name evidence="3" type="ORF">B0T21DRAFT_45714</name>
</gene>